<evidence type="ECO:0000256" key="2">
    <source>
        <dbReference type="ARBA" id="ARBA00023015"/>
    </source>
</evidence>
<keyword evidence="5" id="KW-0175">Coiled coil</keyword>
<dbReference type="AlphaFoldDB" id="A0A7C5IZ33"/>
<evidence type="ECO:0000259" key="6">
    <source>
        <dbReference type="PROSITE" id="PS50937"/>
    </source>
</evidence>
<keyword evidence="3" id="KW-0238">DNA-binding</keyword>
<keyword evidence="4" id="KW-0804">Transcription</keyword>
<dbReference type="Proteomes" id="UP000886100">
    <property type="component" value="Unassembled WGS sequence"/>
</dbReference>
<evidence type="ECO:0000313" key="7">
    <source>
        <dbReference type="EMBL" id="HHH13630.1"/>
    </source>
</evidence>
<keyword evidence="1" id="KW-0678">Repressor</keyword>
<feature type="coiled-coil region" evidence="5">
    <location>
        <begin position="84"/>
        <end position="121"/>
    </location>
</feature>
<dbReference type="SUPFAM" id="SSF46955">
    <property type="entry name" value="Putative DNA-binding domain"/>
    <property type="match status" value="1"/>
</dbReference>
<reference evidence="7" key="1">
    <citation type="journal article" date="2020" name="mSystems">
        <title>Genome- and Community-Level Interaction Insights into Carbon Utilization and Element Cycling Functions of Hydrothermarchaeota in Hydrothermal Sediment.</title>
        <authorList>
            <person name="Zhou Z."/>
            <person name="Liu Y."/>
            <person name="Xu W."/>
            <person name="Pan J."/>
            <person name="Luo Z.H."/>
            <person name="Li M."/>
        </authorList>
    </citation>
    <scope>NUCLEOTIDE SEQUENCE [LARGE SCALE GENOMIC DNA]</scope>
    <source>
        <strain evidence="7">HyVt-535</strain>
    </source>
</reference>
<dbReference type="EMBL" id="DROM01000318">
    <property type="protein sequence ID" value="HHH13630.1"/>
    <property type="molecule type" value="Genomic_DNA"/>
</dbReference>
<evidence type="ECO:0000256" key="3">
    <source>
        <dbReference type="ARBA" id="ARBA00023125"/>
    </source>
</evidence>
<proteinExistence type="predicted"/>
<dbReference type="InterPro" id="IPR009061">
    <property type="entry name" value="DNA-bd_dom_put_sf"/>
</dbReference>
<sequence>MSRYSIGEVARLTGLSRDTLRYYEKLGLLEQVARDSGGRRFYGKGHLSVLRFIRRAQGMGFSLEEIGQLLQFRRDPVRARREVRELTRRKLLLVEEQLQELQALRDEMRLLLNLCGCAEEEEGCPIIDALERQGPGS</sequence>
<keyword evidence="2" id="KW-0805">Transcription regulation</keyword>
<protein>
    <submittedName>
        <fullName evidence="7">Heavy metal-responsive transcriptional regulator</fullName>
    </submittedName>
</protein>
<dbReference type="GO" id="GO:0003700">
    <property type="term" value="F:DNA-binding transcription factor activity"/>
    <property type="evidence" value="ECO:0007669"/>
    <property type="project" value="InterPro"/>
</dbReference>
<dbReference type="PANTHER" id="PTHR30204">
    <property type="entry name" value="REDOX-CYCLING DRUG-SENSING TRANSCRIPTIONAL ACTIVATOR SOXR"/>
    <property type="match status" value="1"/>
</dbReference>
<dbReference type="PANTHER" id="PTHR30204:SF69">
    <property type="entry name" value="MERR-FAMILY TRANSCRIPTIONAL REGULATOR"/>
    <property type="match status" value="1"/>
</dbReference>
<evidence type="ECO:0000256" key="1">
    <source>
        <dbReference type="ARBA" id="ARBA00022491"/>
    </source>
</evidence>
<dbReference type="PROSITE" id="PS00552">
    <property type="entry name" value="HTH_MERR_1"/>
    <property type="match status" value="1"/>
</dbReference>
<feature type="domain" description="HTH merR-type" evidence="6">
    <location>
        <begin position="3"/>
        <end position="72"/>
    </location>
</feature>
<dbReference type="Pfam" id="PF13411">
    <property type="entry name" value="MerR_1"/>
    <property type="match status" value="1"/>
</dbReference>
<name>A0A7C5IZ33_9GAMM</name>
<dbReference type="PRINTS" id="PR00040">
    <property type="entry name" value="HTHMERR"/>
</dbReference>
<dbReference type="PROSITE" id="PS50937">
    <property type="entry name" value="HTH_MERR_2"/>
    <property type="match status" value="1"/>
</dbReference>
<dbReference type="InterPro" id="IPR000551">
    <property type="entry name" value="MerR-type_HTH_dom"/>
</dbReference>
<organism evidence="7">
    <name type="scientific">Thiolapillus brandeum</name>
    <dbReference type="NCBI Taxonomy" id="1076588"/>
    <lineage>
        <taxon>Bacteria</taxon>
        <taxon>Pseudomonadati</taxon>
        <taxon>Pseudomonadota</taxon>
        <taxon>Gammaproteobacteria</taxon>
        <taxon>Chromatiales</taxon>
        <taxon>Sedimenticolaceae</taxon>
        <taxon>Thiolapillus</taxon>
    </lineage>
</organism>
<evidence type="ECO:0000256" key="4">
    <source>
        <dbReference type="ARBA" id="ARBA00023163"/>
    </source>
</evidence>
<accession>A0A7C5IZ33</accession>
<dbReference type="GO" id="GO:0003677">
    <property type="term" value="F:DNA binding"/>
    <property type="evidence" value="ECO:0007669"/>
    <property type="project" value="UniProtKB-KW"/>
</dbReference>
<dbReference type="CDD" id="cd04770">
    <property type="entry name" value="HTH_HMRTR"/>
    <property type="match status" value="1"/>
</dbReference>
<evidence type="ECO:0000256" key="5">
    <source>
        <dbReference type="SAM" id="Coils"/>
    </source>
</evidence>
<dbReference type="Gene3D" id="1.10.1660.10">
    <property type="match status" value="1"/>
</dbReference>
<dbReference type="InterPro" id="IPR047057">
    <property type="entry name" value="MerR_fam"/>
</dbReference>
<dbReference type="SMART" id="SM00422">
    <property type="entry name" value="HTH_MERR"/>
    <property type="match status" value="1"/>
</dbReference>
<gene>
    <name evidence="7" type="ORF">ENJ98_05285</name>
</gene>
<comment type="caution">
    <text evidence="7">The sequence shown here is derived from an EMBL/GenBank/DDBJ whole genome shotgun (WGS) entry which is preliminary data.</text>
</comment>